<name>A0ABU1HPU8_9MICO</name>
<organism evidence="1 2">
    <name type="scientific">Microbacterium foliorum</name>
    <dbReference type="NCBI Taxonomy" id="104336"/>
    <lineage>
        <taxon>Bacteria</taxon>
        <taxon>Bacillati</taxon>
        <taxon>Actinomycetota</taxon>
        <taxon>Actinomycetes</taxon>
        <taxon>Micrococcales</taxon>
        <taxon>Microbacteriaceae</taxon>
        <taxon>Microbacterium</taxon>
    </lineage>
</organism>
<dbReference type="Proteomes" id="UP001249291">
    <property type="component" value="Unassembled WGS sequence"/>
</dbReference>
<evidence type="ECO:0000313" key="1">
    <source>
        <dbReference type="EMBL" id="MDR6142066.1"/>
    </source>
</evidence>
<dbReference type="EMBL" id="JAVIZQ010000001">
    <property type="protein sequence ID" value="MDR6142066.1"/>
    <property type="molecule type" value="Genomic_DNA"/>
</dbReference>
<comment type="caution">
    <text evidence="1">The sequence shown here is derived from an EMBL/GenBank/DDBJ whole genome shotgun (WGS) entry which is preliminary data.</text>
</comment>
<accession>A0ABU1HPU8</accession>
<dbReference type="RefSeq" id="WP_309689755.1">
    <property type="nucleotide sequence ID" value="NZ_JAVIZQ010000001.1"/>
</dbReference>
<evidence type="ECO:0000313" key="2">
    <source>
        <dbReference type="Proteomes" id="UP001249291"/>
    </source>
</evidence>
<protein>
    <submittedName>
        <fullName evidence="1">Excinuclease UvrABC nuclease subunit</fullName>
    </submittedName>
</protein>
<sequence length="101" mass="11150">MSDEKMSEQFQREAREMAAHAARRLREVAQKLETTFTGEPLAQDGMDAVEAIGTGVWAAQSCIATAMHRHALAVLHREREAMSRSAVAILDRDRERIGGAS</sequence>
<reference evidence="1 2" key="1">
    <citation type="submission" date="2023-08" db="EMBL/GenBank/DDBJ databases">
        <title>Functional and genomic diversity of the sorghum phyllosphere microbiome.</title>
        <authorList>
            <person name="Shade A."/>
        </authorList>
    </citation>
    <scope>NUCLEOTIDE SEQUENCE [LARGE SCALE GENOMIC DNA]</scope>
    <source>
        <strain evidence="1 2">SORGH_AS_0445</strain>
    </source>
</reference>
<gene>
    <name evidence="1" type="ORF">QE375_001620</name>
</gene>
<proteinExistence type="predicted"/>
<keyword evidence="2" id="KW-1185">Reference proteome</keyword>